<organism evidence="2 3">
    <name type="scientific">Desulfomonile tiedjei (strain ATCC 49306 / DSM 6799 / DCB-1)</name>
    <dbReference type="NCBI Taxonomy" id="706587"/>
    <lineage>
        <taxon>Bacteria</taxon>
        <taxon>Pseudomonadati</taxon>
        <taxon>Thermodesulfobacteriota</taxon>
        <taxon>Desulfomonilia</taxon>
        <taxon>Desulfomonilales</taxon>
        <taxon>Desulfomonilaceae</taxon>
        <taxon>Desulfomonile</taxon>
    </lineage>
</organism>
<feature type="domain" description="PatA-like N-terminal" evidence="1">
    <location>
        <begin position="114"/>
        <end position="209"/>
    </location>
</feature>
<dbReference type="PANTHER" id="PTHR36304">
    <property type="entry name" value="DOMAIN GTPASE-ACTIVATING PROTEIN, PUTATIVE-RELATED-RELATED"/>
    <property type="match status" value="1"/>
</dbReference>
<dbReference type="Proteomes" id="UP000006055">
    <property type="component" value="Chromosome"/>
</dbReference>
<dbReference type="EMBL" id="CP003360">
    <property type="protein sequence ID" value="AFM24111.1"/>
    <property type="molecule type" value="Genomic_DNA"/>
</dbReference>
<evidence type="ECO:0000259" key="1">
    <source>
        <dbReference type="Pfam" id="PF14332"/>
    </source>
</evidence>
<gene>
    <name evidence="2" type="ordered locus">Desti_1399</name>
</gene>
<reference evidence="3" key="1">
    <citation type="submission" date="2012-06" db="EMBL/GenBank/DDBJ databases">
        <title>Complete sequence of chromosome of Desulfomonile tiedjei DSM 6799.</title>
        <authorList>
            <person name="Lucas S."/>
            <person name="Copeland A."/>
            <person name="Lapidus A."/>
            <person name="Glavina del Rio T."/>
            <person name="Dalin E."/>
            <person name="Tice H."/>
            <person name="Bruce D."/>
            <person name="Goodwin L."/>
            <person name="Pitluck S."/>
            <person name="Peters L."/>
            <person name="Ovchinnikova G."/>
            <person name="Zeytun A."/>
            <person name="Lu M."/>
            <person name="Kyrpides N."/>
            <person name="Mavromatis K."/>
            <person name="Ivanova N."/>
            <person name="Brettin T."/>
            <person name="Detter J.C."/>
            <person name="Han C."/>
            <person name="Larimer F."/>
            <person name="Land M."/>
            <person name="Hauser L."/>
            <person name="Markowitz V."/>
            <person name="Cheng J.-F."/>
            <person name="Hugenholtz P."/>
            <person name="Woyke T."/>
            <person name="Wu D."/>
            <person name="Spring S."/>
            <person name="Schroeder M."/>
            <person name="Brambilla E."/>
            <person name="Klenk H.-P."/>
            <person name="Eisen J.A."/>
        </authorList>
    </citation>
    <scope>NUCLEOTIDE SEQUENCE [LARGE SCALE GENOMIC DNA]</scope>
    <source>
        <strain evidence="3">ATCC 49306 / DSM 6799 / DCB-1</strain>
    </source>
</reference>
<dbReference type="OrthoDB" id="5506355at2"/>
<sequence length="919" mass="101941">MSDQERKIVSVGSRLSKFIGSKSTREKRLQAAAMQAEFTLRDTLIILCYLSRDPDTEISSQARKNLIPAARNWYTRPDRPELPEPIHEIVIKVIEKIGLGEKADKPLAEFESVQGNIGLLGLGEIIQAVDHNSRTVWIKVKGPQETATVFTENGKVVGATYLDYDGMDALYQAFGWIDADFEYVHAAPGDFKNRIKVNTLNLVMDALEHAPDEDPYEREISRTWRVNGHLKVMNIFEIAEVFEMNAKMAMCHLKQAGDEGFLYFKNGRIVNAQLAGMTGMDAACHLLAWPNATFVIQRGGEGVEEVIHVGMQNLIIEAMRLLDEGVTVSDKVASELAIIDELFEGKDLFMLPVLDKVRLVFSDDQKARESLETDSNPLVRKAIKVKISKTVHKYISAATEHDVRLRAAQGNVPVSTTEKLVLLSYLSHDESQAVREAAKKTLASLDIPTYKKGFGSDLHPSVMDFLVRETIRDESVIGFACASESILEETALYILDNWKNEEVYTRLAENKKLLEKSPAVAEKLFGVVTDPNLKRQIENLEEAILSGKTDFKVEGPLGLFGLLGITRSARHGMRSGTIVLESPSLSGKVFLRKGRPIGATWGDLTGISALKEMLKTTGIRFRYVTRTCFHQENMDASAAEELLEMTTPAFDPQEIEGTGRLIVGSLGVMDIFEALSALEGTPVPVMMSVVCEEGSGEIYRDKSRVLHAHVSGKEGSLQSMAALVSWNGIRFLIRPADPGFPVSLDKTLLDFFTEAMKLIPNEMASVPRPGELPEWELSEAEFESLYNKILNMGVAEKIKLALMGSKEARDILVRDSNKMVAVAVAKSPKLQESEVETISKSRQVCEEVLRQIAGTKEWMKSYTIKLNLASNSKTPIPIAMKLLSQIREPDLRKLAKSKNVSAAISTQARRLVEAKGDKS</sequence>
<dbReference type="STRING" id="706587.Desti_1399"/>
<dbReference type="KEGG" id="dti:Desti_1399"/>
<protein>
    <recommendedName>
        <fullName evidence="1">PatA-like N-terminal domain-containing protein</fullName>
    </recommendedName>
</protein>
<name>I4C3H0_DESTA</name>
<accession>I4C3H0</accession>
<dbReference type="HOGENOM" id="CLU_317076_0_0_7"/>
<evidence type="ECO:0000313" key="3">
    <source>
        <dbReference type="Proteomes" id="UP000006055"/>
    </source>
</evidence>
<proteinExistence type="predicted"/>
<evidence type="ECO:0000313" key="2">
    <source>
        <dbReference type="EMBL" id="AFM24111.1"/>
    </source>
</evidence>
<dbReference type="Pfam" id="PF14332">
    <property type="entry name" value="DUF4388"/>
    <property type="match status" value="2"/>
</dbReference>
<dbReference type="AlphaFoldDB" id="I4C3H0"/>
<dbReference type="PANTHER" id="PTHR36304:SF4">
    <property type="entry name" value="DUF4388 DOMAIN-CONTAINING PROTEIN"/>
    <property type="match status" value="1"/>
</dbReference>
<dbReference type="RefSeq" id="WP_014809261.1">
    <property type="nucleotide sequence ID" value="NC_018025.1"/>
</dbReference>
<keyword evidence="3" id="KW-1185">Reference proteome</keyword>
<feature type="domain" description="PatA-like N-terminal" evidence="1">
    <location>
        <begin position="228"/>
        <end position="324"/>
    </location>
</feature>
<dbReference type="InterPro" id="IPR025497">
    <property type="entry name" value="PatA-like_N"/>
</dbReference>
<dbReference type="eggNOG" id="COG0745">
    <property type="taxonomic scope" value="Bacteria"/>
</dbReference>